<proteinExistence type="predicted"/>
<sequence>MNKIPKRLKKEPLIEAIWQVQFESAGAGDVLPGLLYAKLRKDYPGIQLHRLPTADIPAIVAQMDPNLRFAAKVRLESSEASFLWQVGDRVATLNCRKPYTGWTSFKKAILDLIQSIEESSLVPEPQRHSLRYIDLLTLDEPPDLSALQINMQLGQYQIKKLPLQTRVELADGDCAHVVQVATPAQVQLPEGVRVGSVVDLETFIAKPIENWEQVRNQLDLLHDRSMHLFFEHLLTPQAIAALDPEY</sequence>
<dbReference type="RefSeq" id="WP_169115534.1">
    <property type="nucleotide sequence ID" value="NZ_JAAAUB010000003.1"/>
</dbReference>
<dbReference type="Proteomes" id="UP000669605">
    <property type="component" value="Unassembled WGS sequence"/>
</dbReference>
<dbReference type="EMBL" id="JAAAUB010000003">
    <property type="protein sequence ID" value="NMH16247.1"/>
    <property type="molecule type" value="Genomic_DNA"/>
</dbReference>
<keyword evidence="2" id="KW-1185">Reference proteome</keyword>
<reference evidence="1 2" key="1">
    <citation type="journal article" date="2020" name="Curr. Microbiol.">
        <title>Tepidiphilus baoligensis sp. nov., a Novel Bacterium of the Family Hydrogenophilaceae Isolated from an Oil Reservoir.</title>
        <authorList>
            <person name="Zhang X."/>
            <person name="Wang G."/>
            <person name="Ma X."/>
            <person name="Yu J."/>
            <person name="You J."/>
            <person name="Xue Y."/>
            <person name="Ma Y."/>
        </authorList>
    </citation>
    <scope>NUCLEOTIDE SEQUENCE [LARGE SCALE GENOMIC DNA]</scope>
    <source>
        <strain evidence="1 2">B18-69</strain>
    </source>
</reference>
<comment type="caution">
    <text evidence="1">The sequence shown here is derived from an EMBL/GenBank/DDBJ whole genome shotgun (WGS) entry which is preliminary data.</text>
</comment>
<dbReference type="NCBIfam" id="TIGR04255">
    <property type="entry name" value="sporadTIGR04255"/>
    <property type="match status" value="1"/>
</dbReference>
<name>A0ABX1QK25_9PROT</name>
<evidence type="ECO:0000313" key="1">
    <source>
        <dbReference type="EMBL" id="NMH16247.1"/>
    </source>
</evidence>
<gene>
    <name evidence="1" type="ORF">GV368_03825</name>
</gene>
<protein>
    <submittedName>
        <fullName evidence="1">TIGR04255 family protein</fullName>
    </submittedName>
</protein>
<organism evidence="1 2">
    <name type="scientific">Tepidiphilus baoligensis</name>
    <dbReference type="NCBI Taxonomy" id="2698687"/>
    <lineage>
        <taxon>Bacteria</taxon>
        <taxon>Pseudomonadati</taxon>
        <taxon>Pseudomonadota</taxon>
        <taxon>Hydrogenophilia</taxon>
        <taxon>Hydrogenophilales</taxon>
        <taxon>Hydrogenophilaceae</taxon>
        <taxon>Tepidiphilus</taxon>
    </lineage>
</organism>
<dbReference type="InterPro" id="IPR026349">
    <property type="entry name" value="CHP04255"/>
</dbReference>
<accession>A0ABX1QK25</accession>
<evidence type="ECO:0000313" key="2">
    <source>
        <dbReference type="Proteomes" id="UP000669605"/>
    </source>
</evidence>